<dbReference type="AlphaFoldDB" id="A0A1E7ZCQ8"/>
<comment type="caution">
    <text evidence="8">The sequence shown here is derived from an EMBL/GenBank/DDBJ whole genome shotgun (WGS) entry which is preliminary data.</text>
</comment>
<dbReference type="InterPro" id="IPR013249">
    <property type="entry name" value="RNA_pol_sigma70_r4_t2"/>
</dbReference>
<proteinExistence type="inferred from homology"/>
<dbReference type="GO" id="GO:0016987">
    <property type="term" value="F:sigma factor activity"/>
    <property type="evidence" value="ECO:0007669"/>
    <property type="project" value="UniProtKB-KW"/>
</dbReference>
<dbReference type="InterPro" id="IPR014284">
    <property type="entry name" value="RNA_pol_sigma-70_dom"/>
</dbReference>
<dbReference type="OrthoDB" id="9782108at2"/>
<protein>
    <recommendedName>
        <fullName evidence="10">RNA polymerase subunit sigma-70</fullName>
    </recommendedName>
</protein>
<dbReference type="GO" id="GO:0006352">
    <property type="term" value="P:DNA-templated transcription initiation"/>
    <property type="evidence" value="ECO:0007669"/>
    <property type="project" value="InterPro"/>
</dbReference>
<sequence>MKAPDITRLLRDFALLIARVAATYEKDTALQEDLIQDISLLVWRALDSTEGSKNQFREESTLKTYIARIAHNRAVDHVIKEQRRHATSKEYDESSDTFSTPANSHEQVLDLMSGLHKLKINYRQVIALQLEGFSFPEIATTLGLSEDAVAQRASRAKQQLAKLMNRS</sequence>
<evidence type="ECO:0008006" key="10">
    <source>
        <dbReference type="Google" id="ProtNLM"/>
    </source>
</evidence>
<dbReference type="Pfam" id="PF08281">
    <property type="entry name" value="Sigma70_r4_2"/>
    <property type="match status" value="1"/>
</dbReference>
<keyword evidence="5" id="KW-0804">Transcription</keyword>
<comment type="similarity">
    <text evidence="1">Belongs to the sigma-70 factor family. ECF subfamily.</text>
</comment>
<evidence type="ECO:0000313" key="9">
    <source>
        <dbReference type="Proteomes" id="UP000175691"/>
    </source>
</evidence>
<dbReference type="PANTHER" id="PTHR43133">
    <property type="entry name" value="RNA POLYMERASE ECF-TYPE SIGMA FACTO"/>
    <property type="match status" value="1"/>
</dbReference>
<dbReference type="Pfam" id="PF04542">
    <property type="entry name" value="Sigma70_r2"/>
    <property type="match status" value="1"/>
</dbReference>
<evidence type="ECO:0000313" key="8">
    <source>
        <dbReference type="EMBL" id="OFC71280.1"/>
    </source>
</evidence>
<feature type="domain" description="RNA polymerase sigma-70 region 2" evidence="6">
    <location>
        <begin position="11"/>
        <end position="84"/>
    </location>
</feature>
<gene>
    <name evidence="8" type="ORF">BFC18_08970</name>
</gene>
<organism evidence="8 9">
    <name type="scientific">Alteromonas confluentis</name>
    <dbReference type="NCBI Taxonomy" id="1656094"/>
    <lineage>
        <taxon>Bacteria</taxon>
        <taxon>Pseudomonadati</taxon>
        <taxon>Pseudomonadota</taxon>
        <taxon>Gammaproteobacteria</taxon>
        <taxon>Alteromonadales</taxon>
        <taxon>Alteromonadaceae</taxon>
        <taxon>Alteromonas/Salinimonas group</taxon>
        <taxon>Alteromonas</taxon>
    </lineage>
</organism>
<evidence type="ECO:0000256" key="2">
    <source>
        <dbReference type="ARBA" id="ARBA00023015"/>
    </source>
</evidence>
<name>A0A1E7ZCQ8_9ALTE</name>
<accession>A0A1E7ZCQ8</accession>
<dbReference type="SUPFAM" id="SSF88946">
    <property type="entry name" value="Sigma2 domain of RNA polymerase sigma factors"/>
    <property type="match status" value="1"/>
</dbReference>
<reference evidence="8 9" key="1">
    <citation type="submission" date="2016-08" db="EMBL/GenBank/DDBJ databases">
        <authorList>
            <person name="Seilhamer J.J."/>
        </authorList>
    </citation>
    <scope>NUCLEOTIDE SEQUENCE [LARGE SCALE GENOMIC DNA]</scope>
    <source>
        <strain evidence="8 9">KCTC 42603</strain>
    </source>
</reference>
<keyword evidence="3" id="KW-0731">Sigma factor</keyword>
<keyword evidence="2" id="KW-0805">Transcription regulation</keyword>
<dbReference type="Proteomes" id="UP000175691">
    <property type="component" value="Unassembled WGS sequence"/>
</dbReference>
<keyword evidence="9" id="KW-1185">Reference proteome</keyword>
<evidence type="ECO:0000259" key="6">
    <source>
        <dbReference type="Pfam" id="PF04542"/>
    </source>
</evidence>
<dbReference type="InterPro" id="IPR013324">
    <property type="entry name" value="RNA_pol_sigma_r3/r4-like"/>
</dbReference>
<evidence type="ECO:0000256" key="3">
    <source>
        <dbReference type="ARBA" id="ARBA00023082"/>
    </source>
</evidence>
<feature type="domain" description="RNA polymerase sigma factor 70 region 4 type 2" evidence="7">
    <location>
        <begin position="112"/>
        <end position="160"/>
    </location>
</feature>
<dbReference type="Gene3D" id="1.10.1740.10">
    <property type="match status" value="1"/>
</dbReference>
<dbReference type="RefSeq" id="WP_070124929.1">
    <property type="nucleotide sequence ID" value="NZ_MDHN01000015.1"/>
</dbReference>
<evidence type="ECO:0000256" key="5">
    <source>
        <dbReference type="ARBA" id="ARBA00023163"/>
    </source>
</evidence>
<dbReference type="SUPFAM" id="SSF88659">
    <property type="entry name" value="Sigma3 and sigma4 domains of RNA polymerase sigma factors"/>
    <property type="match status" value="1"/>
</dbReference>
<evidence type="ECO:0000256" key="1">
    <source>
        <dbReference type="ARBA" id="ARBA00010641"/>
    </source>
</evidence>
<evidence type="ECO:0000259" key="7">
    <source>
        <dbReference type="Pfam" id="PF08281"/>
    </source>
</evidence>
<dbReference type="GO" id="GO:0003677">
    <property type="term" value="F:DNA binding"/>
    <property type="evidence" value="ECO:0007669"/>
    <property type="project" value="UniProtKB-KW"/>
</dbReference>
<evidence type="ECO:0000256" key="4">
    <source>
        <dbReference type="ARBA" id="ARBA00023125"/>
    </source>
</evidence>
<dbReference type="InterPro" id="IPR039425">
    <property type="entry name" value="RNA_pol_sigma-70-like"/>
</dbReference>
<dbReference type="InterPro" id="IPR007627">
    <property type="entry name" value="RNA_pol_sigma70_r2"/>
</dbReference>
<dbReference type="InterPro" id="IPR013325">
    <property type="entry name" value="RNA_pol_sigma_r2"/>
</dbReference>
<dbReference type="EMBL" id="MDHN01000015">
    <property type="protein sequence ID" value="OFC71280.1"/>
    <property type="molecule type" value="Genomic_DNA"/>
</dbReference>
<dbReference type="Gene3D" id="1.10.10.10">
    <property type="entry name" value="Winged helix-like DNA-binding domain superfamily/Winged helix DNA-binding domain"/>
    <property type="match status" value="1"/>
</dbReference>
<dbReference type="InterPro" id="IPR036388">
    <property type="entry name" value="WH-like_DNA-bd_sf"/>
</dbReference>
<keyword evidence="4" id="KW-0238">DNA-binding</keyword>
<dbReference type="PANTHER" id="PTHR43133:SF8">
    <property type="entry name" value="RNA POLYMERASE SIGMA FACTOR HI_1459-RELATED"/>
    <property type="match status" value="1"/>
</dbReference>
<dbReference type="STRING" id="1656094.BFC18_08970"/>
<dbReference type="NCBIfam" id="TIGR02937">
    <property type="entry name" value="sigma70-ECF"/>
    <property type="match status" value="1"/>
</dbReference>